<keyword evidence="2" id="KW-1185">Reference proteome</keyword>
<proteinExistence type="predicted"/>
<feature type="non-terminal residue" evidence="1">
    <location>
        <position position="70"/>
    </location>
</feature>
<sequence length="70" mass="7951">GQRHQAFLIARIVPHGSTDGKAYYRCIGAYHHQWSVKNSEPVADRFLTLLKQPVNAAIVREEVKSDQGKY</sequence>
<dbReference type="OrthoDB" id="3515175at2759"/>
<accession>A0A6A4I8C3</accession>
<dbReference type="EMBL" id="ML769412">
    <property type="protein sequence ID" value="KAE9405044.1"/>
    <property type="molecule type" value="Genomic_DNA"/>
</dbReference>
<evidence type="ECO:0000313" key="2">
    <source>
        <dbReference type="Proteomes" id="UP000799118"/>
    </source>
</evidence>
<dbReference type="Proteomes" id="UP000799118">
    <property type="component" value="Unassembled WGS sequence"/>
</dbReference>
<gene>
    <name evidence="1" type="ORF">BT96DRAFT_753158</name>
</gene>
<dbReference type="AlphaFoldDB" id="A0A6A4I8C3"/>
<feature type="non-terminal residue" evidence="1">
    <location>
        <position position="1"/>
    </location>
</feature>
<name>A0A6A4I8C3_9AGAR</name>
<reference evidence="1" key="1">
    <citation type="journal article" date="2019" name="Environ. Microbiol.">
        <title>Fungal ecological strategies reflected in gene transcription - a case study of two litter decomposers.</title>
        <authorList>
            <person name="Barbi F."/>
            <person name="Kohler A."/>
            <person name="Barry K."/>
            <person name="Baskaran P."/>
            <person name="Daum C."/>
            <person name="Fauchery L."/>
            <person name="Ihrmark K."/>
            <person name="Kuo A."/>
            <person name="LaButti K."/>
            <person name="Lipzen A."/>
            <person name="Morin E."/>
            <person name="Grigoriev I.V."/>
            <person name="Henrissat B."/>
            <person name="Lindahl B."/>
            <person name="Martin F."/>
        </authorList>
    </citation>
    <scope>NUCLEOTIDE SEQUENCE</scope>
    <source>
        <strain evidence="1">JB14</strain>
    </source>
</reference>
<evidence type="ECO:0000313" key="1">
    <source>
        <dbReference type="EMBL" id="KAE9405044.1"/>
    </source>
</evidence>
<organism evidence="1 2">
    <name type="scientific">Gymnopus androsaceus JB14</name>
    <dbReference type="NCBI Taxonomy" id="1447944"/>
    <lineage>
        <taxon>Eukaryota</taxon>
        <taxon>Fungi</taxon>
        <taxon>Dikarya</taxon>
        <taxon>Basidiomycota</taxon>
        <taxon>Agaricomycotina</taxon>
        <taxon>Agaricomycetes</taxon>
        <taxon>Agaricomycetidae</taxon>
        <taxon>Agaricales</taxon>
        <taxon>Marasmiineae</taxon>
        <taxon>Omphalotaceae</taxon>
        <taxon>Gymnopus</taxon>
    </lineage>
</organism>
<protein>
    <submittedName>
        <fullName evidence="1">Uncharacterized protein</fullName>
    </submittedName>
</protein>